<keyword evidence="4 5" id="KW-0560">Oxidoreductase</keyword>
<sequence length="489" mass="54876">MVIGSGLGGLSAACLLASKGHNVTVLEKNSKPGGKINEIRAQGYRFDTGPSLLTMPLVLKSLFEQCGSAMDDHLTVEAIDPICRYFFATDTRFDCYRDEGINIAQIQAFAPDDVQAYREFMDYSRDLYQRTKEAFLFNPLYGLSDVSSLKLTDFFRIDAFKTVAERVDRQFTSPELQKFFKRFTTYNGSSPYRAPATLNVIPHVEIGMGGYYIKGGMYRLIEALVDVARRLGVTFSMNRDVKKITVKDRRVTGVADESGHFNQADLVVSNADACETYLNLMDASSVSSFKQKKLSHTEPSCSGFVLMLGIDRTYPQLSHHTIFFSGDYRREFTQIFEHQMMPDDPTIYVANTSHSDPGHAPGGGSNLFVLVNAPYLTENSRWDERSSEYRDVLIRKLEQRGLDGLTDHIRYTKTITPADFHQKYRSNRGSIYGTSSNSRLSAFLRPRNKSRSIEGLYLVGGSTHPGGGIPLVILSAFHATELISRYREA</sequence>
<proteinExistence type="inferred from homology"/>
<accession>A0A1M5F3S6</accession>
<dbReference type="Pfam" id="PF01593">
    <property type="entry name" value="Amino_oxidase"/>
    <property type="match status" value="1"/>
</dbReference>
<reference evidence="7 8" key="1">
    <citation type="submission" date="2016-11" db="EMBL/GenBank/DDBJ databases">
        <authorList>
            <person name="Jaros S."/>
            <person name="Januszkiewicz K."/>
            <person name="Wedrychowicz H."/>
        </authorList>
    </citation>
    <scope>NUCLEOTIDE SEQUENCE [LARGE SCALE GENOMIC DNA]</scope>
    <source>
        <strain evidence="7 8">DSM 21986</strain>
    </source>
</reference>
<evidence type="ECO:0000256" key="2">
    <source>
        <dbReference type="ARBA" id="ARBA00006046"/>
    </source>
</evidence>
<dbReference type="NCBIfam" id="TIGR02734">
    <property type="entry name" value="crtI_fam"/>
    <property type="match status" value="1"/>
</dbReference>
<dbReference type="GO" id="GO:0016491">
    <property type="term" value="F:oxidoreductase activity"/>
    <property type="evidence" value="ECO:0007669"/>
    <property type="project" value="UniProtKB-KW"/>
</dbReference>
<dbReference type="GO" id="GO:0016117">
    <property type="term" value="P:carotenoid biosynthetic process"/>
    <property type="evidence" value="ECO:0007669"/>
    <property type="project" value="UniProtKB-KW"/>
</dbReference>
<keyword evidence="8" id="KW-1185">Reference proteome</keyword>
<dbReference type="EMBL" id="FQUS01000014">
    <property type="protein sequence ID" value="SHF86189.1"/>
    <property type="molecule type" value="Genomic_DNA"/>
</dbReference>
<evidence type="ECO:0000256" key="3">
    <source>
        <dbReference type="ARBA" id="ARBA00022746"/>
    </source>
</evidence>
<dbReference type="Proteomes" id="UP000184041">
    <property type="component" value="Unassembled WGS sequence"/>
</dbReference>
<protein>
    <submittedName>
        <fullName evidence="7">Phytoene desaturase</fullName>
    </submittedName>
</protein>
<dbReference type="STRING" id="1194090.SAMN05443144_11453"/>
<dbReference type="InterPro" id="IPR036188">
    <property type="entry name" value="FAD/NAD-bd_sf"/>
</dbReference>
<dbReference type="InterPro" id="IPR014105">
    <property type="entry name" value="Carotenoid/retinoid_OxRdtase"/>
</dbReference>
<name>A0A1M5F3S6_9BACT</name>
<dbReference type="Gene3D" id="3.50.50.60">
    <property type="entry name" value="FAD/NAD(P)-binding domain"/>
    <property type="match status" value="2"/>
</dbReference>
<dbReference type="SUPFAM" id="SSF51905">
    <property type="entry name" value="FAD/NAD(P)-binding domain"/>
    <property type="match status" value="1"/>
</dbReference>
<evidence type="ECO:0000256" key="4">
    <source>
        <dbReference type="ARBA" id="ARBA00023002"/>
    </source>
</evidence>
<dbReference type="PANTHER" id="PTHR43734">
    <property type="entry name" value="PHYTOENE DESATURASE"/>
    <property type="match status" value="1"/>
</dbReference>
<comment type="pathway">
    <text evidence="1 5">Carotenoid biosynthesis.</text>
</comment>
<evidence type="ECO:0000313" key="7">
    <source>
        <dbReference type="EMBL" id="SHF86189.1"/>
    </source>
</evidence>
<gene>
    <name evidence="7" type="ORF">SAMN05443144_11453</name>
</gene>
<dbReference type="AlphaFoldDB" id="A0A1M5F3S6"/>
<keyword evidence="3 5" id="KW-0125">Carotenoid biosynthesis</keyword>
<evidence type="ECO:0000256" key="5">
    <source>
        <dbReference type="RuleBase" id="RU362075"/>
    </source>
</evidence>
<comment type="similarity">
    <text evidence="2 5">Belongs to the carotenoid/retinoid oxidoreductase family.</text>
</comment>
<evidence type="ECO:0000256" key="1">
    <source>
        <dbReference type="ARBA" id="ARBA00004829"/>
    </source>
</evidence>
<organism evidence="7 8">
    <name type="scientific">Fodinibius roseus</name>
    <dbReference type="NCBI Taxonomy" id="1194090"/>
    <lineage>
        <taxon>Bacteria</taxon>
        <taxon>Pseudomonadati</taxon>
        <taxon>Balneolota</taxon>
        <taxon>Balneolia</taxon>
        <taxon>Balneolales</taxon>
        <taxon>Balneolaceae</taxon>
        <taxon>Fodinibius</taxon>
    </lineage>
</organism>
<feature type="domain" description="Amine oxidase" evidence="6">
    <location>
        <begin position="7"/>
        <end position="482"/>
    </location>
</feature>
<evidence type="ECO:0000259" key="6">
    <source>
        <dbReference type="Pfam" id="PF01593"/>
    </source>
</evidence>
<dbReference type="PANTHER" id="PTHR43734:SF7">
    <property type="entry name" value="4,4'-DIAPONEUROSPORENE OXYGENASE"/>
    <property type="match status" value="1"/>
</dbReference>
<evidence type="ECO:0000313" key="8">
    <source>
        <dbReference type="Proteomes" id="UP000184041"/>
    </source>
</evidence>
<dbReference type="RefSeq" id="WP_244545701.1">
    <property type="nucleotide sequence ID" value="NZ_FQUS01000014.1"/>
</dbReference>
<dbReference type="InterPro" id="IPR002937">
    <property type="entry name" value="Amino_oxidase"/>
</dbReference>